<comment type="catalytic activity">
    <reaction evidence="4">
        <text>uridine(516) in 16S rRNA = pseudouridine(516) in 16S rRNA</text>
        <dbReference type="Rhea" id="RHEA:38867"/>
        <dbReference type="Rhea" id="RHEA-COMP:10089"/>
        <dbReference type="Rhea" id="RHEA-COMP:10090"/>
        <dbReference type="ChEBI" id="CHEBI:65314"/>
        <dbReference type="ChEBI" id="CHEBI:65315"/>
        <dbReference type="EC" id="5.4.99.19"/>
    </reaction>
</comment>
<keyword evidence="10" id="KW-1185">Reference proteome</keyword>
<dbReference type="SUPFAM" id="SSF55174">
    <property type="entry name" value="Alpha-L RNA-binding motif"/>
    <property type="match status" value="1"/>
</dbReference>
<dbReference type="Pfam" id="PF01479">
    <property type="entry name" value="S4"/>
    <property type="match status" value="1"/>
</dbReference>
<dbReference type="EMBL" id="JBBMRA010000005">
    <property type="protein sequence ID" value="MEM5536337.1"/>
    <property type="molecule type" value="Genomic_DNA"/>
</dbReference>
<evidence type="ECO:0000256" key="4">
    <source>
        <dbReference type="ARBA" id="ARBA00036749"/>
    </source>
</evidence>
<dbReference type="InterPro" id="IPR006145">
    <property type="entry name" value="PsdUridine_synth_RsuA/RluA"/>
</dbReference>
<dbReference type="Gene3D" id="3.30.70.580">
    <property type="entry name" value="Pseudouridine synthase I, catalytic domain, N-terminal subdomain"/>
    <property type="match status" value="1"/>
</dbReference>
<protein>
    <recommendedName>
        <fullName evidence="7">Pseudouridine synthase</fullName>
        <ecNumber evidence="7">5.4.99.-</ecNumber>
    </recommendedName>
</protein>
<dbReference type="PROSITE" id="PS01149">
    <property type="entry name" value="PSI_RSU"/>
    <property type="match status" value="1"/>
</dbReference>
<dbReference type="SUPFAM" id="SSF55120">
    <property type="entry name" value="Pseudouridine synthase"/>
    <property type="match status" value="1"/>
</dbReference>
<dbReference type="InterPro" id="IPR000748">
    <property type="entry name" value="PsdUridine_synth_RsuA/RluB/E/F"/>
</dbReference>
<dbReference type="EC" id="5.4.99.-" evidence="7"/>
<keyword evidence="2 6" id="KW-0694">RNA-binding</keyword>
<sequence length="233" mass="26249">MRLDKFVCKSTELTKDEAIQHIQSGAVCVNDRVVTEAATQVHENNRIVLQGVKLKARDFRYILMHKPAGTICSNIDEAYPSLFNCLDIDNASELHIAGRLDADTTGLVLITDDGRWSFNITRPANGCCKVYRVHLAKEISADVVPTLVSTFERGIDLQGEQQPTLPARLDIIAPKEALLTITEGRYHQVKRMFAAVGNRVHSLHREQIGRIRLDVEVGQWRYLTHDEVQSFSE</sequence>
<comment type="function">
    <text evidence="5">Responsible for synthesis of pseudouridine from uracil-516 in 16S ribosomal RNA.</text>
</comment>
<evidence type="ECO:0000256" key="2">
    <source>
        <dbReference type="ARBA" id="ARBA00022884"/>
    </source>
</evidence>
<gene>
    <name evidence="9" type="ORF">WNY58_08015</name>
</gene>
<dbReference type="SMART" id="SM00363">
    <property type="entry name" value="S4"/>
    <property type="match status" value="1"/>
</dbReference>
<evidence type="ECO:0000313" key="9">
    <source>
        <dbReference type="EMBL" id="MEM5536337.1"/>
    </source>
</evidence>
<organism evidence="9 10">
    <name type="scientific">Neptuniibacter pectenicola</name>
    <dbReference type="NCBI Taxonomy" id="1806669"/>
    <lineage>
        <taxon>Bacteria</taxon>
        <taxon>Pseudomonadati</taxon>
        <taxon>Pseudomonadota</taxon>
        <taxon>Gammaproteobacteria</taxon>
        <taxon>Oceanospirillales</taxon>
        <taxon>Oceanospirillaceae</taxon>
        <taxon>Neptuniibacter</taxon>
    </lineage>
</organism>
<proteinExistence type="inferred from homology"/>
<dbReference type="CDD" id="cd02553">
    <property type="entry name" value="PseudoU_synth_RsuA"/>
    <property type="match status" value="1"/>
</dbReference>
<reference evidence="9 10" key="1">
    <citation type="submission" date="2024-03" db="EMBL/GenBank/DDBJ databases">
        <title>Community enrichment and isolation of bacterial strains for fucoidan degradation.</title>
        <authorList>
            <person name="Sichert A."/>
        </authorList>
    </citation>
    <scope>NUCLEOTIDE SEQUENCE [LARGE SCALE GENOMIC DNA]</scope>
    <source>
        <strain evidence="9 10">AS76</strain>
    </source>
</reference>
<evidence type="ECO:0000259" key="8">
    <source>
        <dbReference type="SMART" id="SM00363"/>
    </source>
</evidence>
<name>A0ABU9TT08_9GAMM</name>
<accession>A0ABU9TT08</accession>
<dbReference type="RefSeq" id="WP_342854251.1">
    <property type="nucleotide sequence ID" value="NZ_JBBMRA010000005.1"/>
</dbReference>
<dbReference type="PANTHER" id="PTHR47683">
    <property type="entry name" value="PSEUDOURIDINE SYNTHASE FAMILY PROTEIN-RELATED"/>
    <property type="match status" value="1"/>
</dbReference>
<comment type="caution">
    <text evidence="9">The sequence shown here is derived from an EMBL/GenBank/DDBJ whole genome shotgun (WGS) entry which is preliminary data.</text>
</comment>
<evidence type="ECO:0000256" key="6">
    <source>
        <dbReference type="PROSITE-ProRule" id="PRU00182"/>
    </source>
</evidence>
<dbReference type="PROSITE" id="PS50889">
    <property type="entry name" value="S4"/>
    <property type="match status" value="1"/>
</dbReference>
<evidence type="ECO:0000256" key="7">
    <source>
        <dbReference type="RuleBase" id="RU003887"/>
    </source>
</evidence>
<dbReference type="NCBIfam" id="TIGR00093">
    <property type="entry name" value="pseudouridine synthase"/>
    <property type="match status" value="1"/>
</dbReference>
<evidence type="ECO:0000256" key="1">
    <source>
        <dbReference type="ARBA" id="ARBA00008348"/>
    </source>
</evidence>
<evidence type="ECO:0000256" key="3">
    <source>
        <dbReference type="ARBA" id="ARBA00023235"/>
    </source>
</evidence>
<evidence type="ECO:0000256" key="5">
    <source>
        <dbReference type="ARBA" id="ARBA00037590"/>
    </source>
</evidence>
<dbReference type="InterPro" id="IPR050343">
    <property type="entry name" value="RsuA_PseudoU_synthase"/>
</dbReference>
<evidence type="ECO:0000313" key="10">
    <source>
        <dbReference type="Proteomes" id="UP001449225"/>
    </source>
</evidence>
<keyword evidence="3 7" id="KW-0413">Isomerase</keyword>
<feature type="domain" description="RNA-binding S4" evidence="8">
    <location>
        <begin position="1"/>
        <end position="58"/>
    </location>
</feature>
<dbReference type="InterPro" id="IPR018496">
    <property type="entry name" value="PsdUridine_synth_RsuA/RluB_CS"/>
</dbReference>
<dbReference type="InterPro" id="IPR020103">
    <property type="entry name" value="PsdUridine_synth_cat_dom_sf"/>
</dbReference>
<dbReference type="InterPro" id="IPR002942">
    <property type="entry name" value="S4_RNA-bd"/>
</dbReference>
<dbReference type="InterPro" id="IPR020094">
    <property type="entry name" value="TruA/RsuA/RluB/E/F_N"/>
</dbReference>
<dbReference type="Pfam" id="PF00849">
    <property type="entry name" value="PseudoU_synth_2"/>
    <property type="match status" value="1"/>
</dbReference>
<dbReference type="InterPro" id="IPR042092">
    <property type="entry name" value="PsdUridine_s_RsuA/RluB/E/F_cat"/>
</dbReference>
<dbReference type="Proteomes" id="UP001449225">
    <property type="component" value="Unassembled WGS sequence"/>
</dbReference>
<dbReference type="Gene3D" id="3.30.70.1560">
    <property type="entry name" value="Alpha-L RNA-binding motif"/>
    <property type="match status" value="1"/>
</dbReference>
<dbReference type="PANTHER" id="PTHR47683:SF4">
    <property type="entry name" value="PSEUDOURIDINE SYNTHASE"/>
    <property type="match status" value="1"/>
</dbReference>
<dbReference type="InterPro" id="IPR036986">
    <property type="entry name" value="S4_RNA-bd_sf"/>
</dbReference>
<comment type="similarity">
    <text evidence="1 7">Belongs to the pseudouridine synthase RsuA family.</text>
</comment>
<dbReference type="CDD" id="cd00165">
    <property type="entry name" value="S4"/>
    <property type="match status" value="1"/>
</dbReference>
<dbReference type="Gene3D" id="3.10.290.10">
    <property type="entry name" value="RNA-binding S4 domain"/>
    <property type="match status" value="1"/>
</dbReference>